<keyword evidence="2" id="KW-0472">Membrane</keyword>
<sequence length="137" mass="14778">MPPTRLPFHNTSVLSYSTSASTITPSNIWPGPKSSSSIDLQTIAFGLVGVLVAVGSLAVALLQLRRMYGFSISPPSNDNVELDDHDPSQPTEDGEPCHPNIHPEQPSAGLDVDPQDDPTSFPNPHHRHVSQSRHDPT</sequence>
<name>A0A8E2JGT2_9PEZI</name>
<evidence type="ECO:0000313" key="4">
    <source>
        <dbReference type="Proteomes" id="UP000250266"/>
    </source>
</evidence>
<evidence type="ECO:0000256" key="1">
    <source>
        <dbReference type="SAM" id="MobiDB-lite"/>
    </source>
</evidence>
<gene>
    <name evidence="3" type="ORF">K432DRAFT_424421</name>
</gene>
<organism evidence="3 4">
    <name type="scientific">Lepidopterella palustris CBS 459.81</name>
    <dbReference type="NCBI Taxonomy" id="1314670"/>
    <lineage>
        <taxon>Eukaryota</taxon>
        <taxon>Fungi</taxon>
        <taxon>Dikarya</taxon>
        <taxon>Ascomycota</taxon>
        <taxon>Pezizomycotina</taxon>
        <taxon>Dothideomycetes</taxon>
        <taxon>Pleosporomycetidae</taxon>
        <taxon>Mytilinidiales</taxon>
        <taxon>Argynnaceae</taxon>
        <taxon>Lepidopterella</taxon>
    </lineage>
</organism>
<accession>A0A8E2JGT2</accession>
<proteinExistence type="predicted"/>
<evidence type="ECO:0000313" key="3">
    <source>
        <dbReference type="EMBL" id="OCK82100.1"/>
    </source>
</evidence>
<dbReference type="Proteomes" id="UP000250266">
    <property type="component" value="Unassembled WGS sequence"/>
</dbReference>
<reference evidence="3 4" key="1">
    <citation type="journal article" date="2016" name="Nat. Commun.">
        <title>Ectomycorrhizal ecology is imprinted in the genome of the dominant symbiotic fungus Cenococcum geophilum.</title>
        <authorList>
            <consortium name="DOE Joint Genome Institute"/>
            <person name="Peter M."/>
            <person name="Kohler A."/>
            <person name="Ohm R.A."/>
            <person name="Kuo A."/>
            <person name="Krutzmann J."/>
            <person name="Morin E."/>
            <person name="Arend M."/>
            <person name="Barry K.W."/>
            <person name="Binder M."/>
            <person name="Choi C."/>
            <person name="Clum A."/>
            <person name="Copeland A."/>
            <person name="Grisel N."/>
            <person name="Haridas S."/>
            <person name="Kipfer T."/>
            <person name="LaButti K."/>
            <person name="Lindquist E."/>
            <person name="Lipzen A."/>
            <person name="Maire R."/>
            <person name="Meier B."/>
            <person name="Mihaltcheva S."/>
            <person name="Molinier V."/>
            <person name="Murat C."/>
            <person name="Poggeler S."/>
            <person name="Quandt C.A."/>
            <person name="Sperisen C."/>
            <person name="Tritt A."/>
            <person name="Tisserant E."/>
            <person name="Crous P.W."/>
            <person name="Henrissat B."/>
            <person name="Nehls U."/>
            <person name="Egli S."/>
            <person name="Spatafora J.W."/>
            <person name="Grigoriev I.V."/>
            <person name="Martin F.M."/>
        </authorList>
    </citation>
    <scope>NUCLEOTIDE SEQUENCE [LARGE SCALE GENOMIC DNA]</scope>
    <source>
        <strain evidence="3 4">CBS 459.81</strain>
    </source>
</reference>
<keyword evidence="2" id="KW-0812">Transmembrane</keyword>
<feature type="transmembrane region" description="Helical" evidence="2">
    <location>
        <begin position="43"/>
        <end position="62"/>
    </location>
</feature>
<protein>
    <submittedName>
        <fullName evidence="3">Uncharacterized protein</fullName>
    </submittedName>
</protein>
<keyword evidence="2" id="KW-1133">Transmembrane helix</keyword>
<feature type="region of interest" description="Disordered" evidence="1">
    <location>
        <begin position="72"/>
        <end position="137"/>
    </location>
</feature>
<dbReference type="EMBL" id="KV744899">
    <property type="protein sequence ID" value="OCK82100.1"/>
    <property type="molecule type" value="Genomic_DNA"/>
</dbReference>
<dbReference type="AlphaFoldDB" id="A0A8E2JGT2"/>
<keyword evidence="4" id="KW-1185">Reference proteome</keyword>
<evidence type="ECO:0000256" key="2">
    <source>
        <dbReference type="SAM" id="Phobius"/>
    </source>
</evidence>